<sequence length="421" mass="47803">MSDDANRHDPAPNLVLGDADGGRLAENIMHFARVLRTAGLPVGPGKVLDAIDAVSQVGVASRRDFYWTLHAVFVNRRDQREVFDQAFHFFWRNPNLLERMMGMLLPAMRGEEAPEDKPELSPRVAEALAGEREPERPQEQEEEEIELDAALSVTDREVLAEKDFEKMTKDELDRARQAIKRMRLPIKPVKTRRYRADPGGRRADLRATLRASARQGGDLIWLKKRSRRRENPPLVVLCDISGSMDRYARMLLHFLHALTNDRDRVHSFLFGTRLTNITRHLRDRDPDAAIDKVTAAVEDWAGGTRIGESLHRFNADWSRRVLSQGPVVLLITDGLDREGAAGLEVEMERLHKSCRRLIWLNPLLRYDGYAPKTAGARAMIPHVDEFRPVHNLDSLAKLADTLSRSESAATGEMVRWKKLAA</sequence>
<dbReference type="PIRSF" id="PIRSF010256">
    <property type="entry name" value="CoxE_vWa"/>
    <property type="match status" value="1"/>
</dbReference>
<dbReference type="Gene3D" id="3.40.50.410">
    <property type="entry name" value="von Willebrand factor, type A domain"/>
    <property type="match status" value="1"/>
</dbReference>
<evidence type="ECO:0000313" key="1">
    <source>
        <dbReference type="EMBL" id="MBP5855385.1"/>
    </source>
</evidence>
<gene>
    <name evidence="1" type="ORF">KAJ83_00050</name>
</gene>
<dbReference type="Proteomes" id="UP000672602">
    <property type="component" value="Unassembled WGS sequence"/>
</dbReference>
<protein>
    <submittedName>
        <fullName evidence="1">VWA domain-containing protein</fullName>
    </submittedName>
</protein>
<name>A0A8J7RVZ5_9PROT</name>
<dbReference type="SUPFAM" id="SSF53300">
    <property type="entry name" value="vWA-like"/>
    <property type="match status" value="1"/>
</dbReference>
<organism evidence="1 2">
    <name type="scientific">Marivibrio halodurans</name>
    <dbReference type="NCBI Taxonomy" id="2039722"/>
    <lineage>
        <taxon>Bacteria</taxon>
        <taxon>Pseudomonadati</taxon>
        <taxon>Pseudomonadota</taxon>
        <taxon>Alphaproteobacteria</taxon>
        <taxon>Rhodospirillales</taxon>
        <taxon>Rhodospirillaceae</taxon>
        <taxon>Marivibrio</taxon>
    </lineage>
</organism>
<keyword evidence="2" id="KW-1185">Reference proteome</keyword>
<proteinExistence type="predicted"/>
<dbReference type="RefSeq" id="WP_210679980.1">
    <property type="nucleotide sequence ID" value="NZ_JAGMWN010000001.1"/>
</dbReference>
<dbReference type="EMBL" id="JAGMWN010000001">
    <property type="protein sequence ID" value="MBP5855385.1"/>
    <property type="molecule type" value="Genomic_DNA"/>
</dbReference>
<dbReference type="CDD" id="cd00198">
    <property type="entry name" value="vWFA"/>
    <property type="match status" value="1"/>
</dbReference>
<dbReference type="PANTHER" id="PTHR39338">
    <property type="entry name" value="BLL5662 PROTEIN-RELATED"/>
    <property type="match status" value="1"/>
</dbReference>
<dbReference type="InterPro" id="IPR011195">
    <property type="entry name" value="UCP010256"/>
</dbReference>
<evidence type="ECO:0000313" key="2">
    <source>
        <dbReference type="Proteomes" id="UP000672602"/>
    </source>
</evidence>
<reference evidence="1" key="1">
    <citation type="submission" date="2021-04" db="EMBL/GenBank/DDBJ databases">
        <authorList>
            <person name="Zhang D.-C."/>
        </authorList>
    </citation>
    <scope>NUCLEOTIDE SEQUENCE</scope>
    <source>
        <strain evidence="1">CGMCC 1.15697</strain>
    </source>
</reference>
<dbReference type="AlphaFoldDB" id="A0A8J7RVZ5"/>
<dbReference type="PANTHER" id="PTHR39338:SF6">
    <property type="entry name" value="BLL5662 PROTEIN"/>
    <property type="match status" value="1"/>
</dbReference>
<dbReference type="InterPro" id="IPR008912">
    <property type="entry name" value="Uncharacterised_CoxE"/>
</dbReference>
<dbReference type="InterPro" id="IPR036465">
    <property type="entry name" value="vWFA_dom_sf"/>
</dbReference>
<dbReference type="Pfam" id="PF05762">
    <property type="entry name" value="VWA_CoxE"/>
    <property type="match status" value="1"/>
</dbReference>
<comment type="caution">
    <text evidence="1">The sequence shown here is derived from an EMBL/GenBank/DDBJ whole genome shotgun (WGS) entry which is preliminary data.</text>
</comment>
<accession>A0A8J7RVZ5</accession>